<protein>
    <submittedName>
        <fullName evidence="2">Uncharacterized protein</fullName>
    </submittedName>
</protein>
<feature type="compositionally biased region" description="Basic and acidic residues" evidence="1">
    <location>
        <begin position="12"/>
        <end position="29"/>
    </location>
</feature>
<evidence type="ECO:0000256" key="1">
    <source>
        <dbReference type="SAM" id="MobiDB-lite"/>
    </source>
</evidence>
<sequence length="125" mass="13261">MRRRWAAPKEGVGQRRGADAALGRLDRRTSGGRRAARGQLVKRCPTAAVANQDEGKTLGFKGGGGANCGGSFGFSISDPREFRFVARLRRGPRPWAPLGTSRFPLGPRLAAIPVPSLLLVALVGV</sequence>
<name>B9F8L9_ORYSJ</name>
<evidence type="ECO:0000313" key="2">
    <source>
        <dbReference type="EMBL" id="EEE59117.1"/>
    </source>
</evidence>
<organism evidence="2">
    <name type="scientific">Oryza sativa subsp. japonica</name>
    <name type="common">Rice</name>
    <dbReference type="NCBI Taxonomy" id="39947"/>
    <lineage>
        <taxon>Eukaryota</taxon>
        <taxon>Viridiplantae</taxon>
        <taxon>Streptophyta</taxon>
        <taxon>Embryophyta</taxon>
        <taxon>Tracheophyta</taxon>
        <taxon>Spermatophyta</taxon>
        <taxon>Magnoliopsida</taxon>
        <taxon>Liliopsida</taxon>
        <taxon>Poales</taxon>
        <taxon>Poaceae</taxon>
        <taxon>BOP clade</taxon>
        <taxon>Oryzoideae</taxon>
        <taxon>Oryzeae</taxon>
        <taxon>Oryzinae</taxon>
        <taxon>Oryza</taxon>
        <taxon>Oryza sativa</taxon>
    </lineage>
</organism>
<feature type="region of interest" description="Disordered" evidence="1">
    <location>
        <begin position="1"/>
        <end position="38"/>
    </location>
</feature>
<reference evidence="2" key="2">
    <citation type="submission" date="2008-12" db="EMBL/GenBank/DDBJ databases">
        <title>Improved gene annotation of the rice (Oryza sativa) genomes.</title>
        <authorList>
            <person name="Wang J."/>
            <person name="Li R."/>
            <person name="Fan W."/>
            <person name="Huang Q."/>
            <person name="Zhang J."/>
            <person name="Zhou Y."/>
            <person name="Hu Y."/>
            <person name="Zi S."/>
            <person name="Li J."/>
            <person name="Ni P."/>
            <person name="Zheng H."/>
            <person name="Zhang Y."/>
            <person name="Zhao M."/>
            <person name="Hao Q."/>
            <person name="McDermott J."/>
            <person name="Samudrala R."/>
            <person name="Kristiansen K."/>
            <person name="Wong G.K.-S."/>
        </authorList>
    </citation>
    <scope>NUCLEOTIDE SEQUENCE</scope>
</reference>
<proteinExistence type="predicted"/>
<dbReference type="EMBL" id="CM000140">
    <property type="protein sequence ID" value="EEE59117.1"/>
    <property type="molecule type" value="Genomic_DNA"/>
</dbReference>
<gene>
    <name evidence="2" type="ORF">OsJ_10995</name>
</gene>
<reference evidence="2" key="1">
    <citation type="journal article" date="2005" name="PLoS Biol.">
        <title>The genomes of Oryza sativa: a history of duplications.</title>
        <authorList>
            <person name="Yu J."/>
            <person name="Wang J."/>
            <person name="Lin W."/>
            <person name="Li S."/>
            <person name="Li H."/>
            <person name="Zhou J."/>
            <person name="Ni P."/>
            <person name="Dong W."/>
            <person name="Hu S."/>
            <person name="Zeng C."/>
            <person name="Zhang J."/>
            <person name="Zhang Y."/>
            <person name="Li R."/>
            <person name="Xu Z."/>
            <person name="Li S."/>
            <person name="Li X."/>
            <person name="Zheng H."/>
            <person name="Cong L."/>
            <person name="Lin L."/>
            <person name="Yin J."/>
            <person name="Geng J."/>
            <person name="Li G."/>
            <person name="Shi J."/>
            <person name="Liu J."/>
            <person name="Lv H."/>
            <person name="Li J."/>
            <person name="Wang J."/>
            <person name="Deng Y."/>
            <person name="Ran L."/>
            <person name="Shi X."/>
            <person name="Wang X."/>
            <person name="Wu Q."/>
            <person name="Li C."/>
            <person name="Ren X."/>
            <person name="Wang J."/>
            <person name="Wang X."/>
            <person name="Li D."/>
            <person name="Liu D."/>
            <person name="Zhang X."/>
            <person name="Ji Z."/>
            <person name="Zhao W."/>
            <person name="Sun Y."/>
            <person name="Zhang Z."/>
            <person name="Bao J."/>
            <person name="Han Y."/>
            <person name="Dong L."/>
            <person name="Ji J."/>
            <person name="Chen P."/>
            <person name="Wu S."/>
            <person name="Liu J."/>
            <person name="Xiao Y."/>
            <person name="Bu D."/>
            <person name="Tan J."/>
            <person name="Yang L."/>
            <person name="Ye C."/>
            <person name="Zhang J."/>
            <person name="Xu J."/>
            <person name="Zhou Y."/>
            <person name="Yu Y."/>
            <person name="Zhang B."/>
            <person name="Zhuang S."/>
            <person name="Wei H."/>
            <person name="Liu B."/>
            <person name="Lei M."/>
            <person name="Yu H."/>
            <person name="Li Y."/>
            <person name="Xu H."/>
            <person name="Wei S."/>
            <person name="He X."/>
            <person name="Fang L."/>
            <person name="Zhang Z."/>
            <person name="Zhang Y."/>
            <person name="Huang X."/>
            <person name="Su Z."/>
            <person name="Tong W."/>
            <person name="Li J."/>
            <person name="Tong Z."/>
            <person name="Li S."/>
            <person name="Ye J."/>
            <person name="Wang L."/>
            <person name="Fang L."/>
            <person name="Lei T."/>
            <person name="Chen C."/>
            <person name="Chen H."/>
            <person name="Xu Z."/>
            <person name="Li H."/>
            <person name="Huang H."/>
            <person name="Zhang F."/>
            <person name="Xu H."/>
            <person name="Li N."/>
            <person name="Zhao C."/>
            <person name="Li S."/>
            <person name="Dong L."/>
            <person name="Huang Y."/>
            <person name="Li L."/>
            <person name="Xi Y."/>
            <person name="Qi Q."/>
            <person name="Li W."/>
            <person name="Zhang B."/>
            <person name="Hu W."/>
            <person name="Zhang Y."/>
            <person name="Tian X."/>
            <person name="Jiao Y."/>
            <person name="Liang X."/>
            <person name="Jin J."/>
            <person name="Gao L."/>
            <person name="Zheng W."/>
            <person name="Hao B."/>
            <person name="Liu S."/>
            <person name="Wang W."/>
            <person name="Yuan L."/>
            <person name="Cao M."/>
            <person name="McDermott J."/>
            <person name="Samudrala R."/>
            <person name="Wang J."/>
            <person name="Wong G.K."/>
            <person name="Yang H."/>
        </authorList>
    </citation>
    <scope>NUCLEOTIDE SEQUENCE [LARGE SCALE GENOMIC DNA]</scope>
</reference>
<accession>B9F8L9</accession>
<dbReference type="Proteomes" id="UP000007752">
    <property type="component" value="Chromosome 3"/>
</dbReference>
<dbReference type="AlphaFoldDB" id="B9F8L9"/>